<proteinExistence type="predicted"/>
<evidence type="ECO:0000313" key="1">
    <source>
        <dbReference type="EMBL" id="KAE9388711.1"/>
    </source>
</evidence>
<keyword evidence="2" id="KW-1185">Reference proteome</keyword>
<dbReference type="EMBL" id="ML769730">
    <property type="protein sequence ID" value="KAE9388711.1"/>
    <property type="molecule type" value="Genomic_DNA"/>
</dbReference>
<name>A0A6A4GSI7_9AGAR</name>
<evidence type="ECO:0000313" key="2">
    <source>
        <dbReference type="Proteomes" id="UP000799118"/>
    </source>
</evidence>
<dbReference type="AlphaFoldDB" id="A0A6A4GSI7"/>
<dbReference type="OrthoDB" id="3065422at2759"/>
<protein>
    <submittedName>
        <fullName evidence="1">Uncharacterized protein</fullName>
    </submittedName>
</protein>
<accession>A0A6A4GSI7</accession>
<sequence>MRSYGPQVVVEDFEGFIRRLGIYCMDPGIHGGGLERQYTIPINGINIVFNNAEMAPPQGVFARNYARHVHFERQPHLFAAAWTMFHSPEAKGCNFYNSLYAIQVQSSSNYACFWQTQHWHGTSLPNVEYSETGGPLVQSGLSLVTSNQLPGAFQSFVNGTISEAAMEECCSGGEIFGAWQLAKCSFAMHIA</sequence>
<organism evidence="1 2">
    <name type="scientific">Gymnopus androsaceus JB14</name>
    <dbReference type="NCBI Taxonomy" id="1447944"/>
    <lineage>
        <taxon>Eukaryota</taxon>
        <taxon>Fungi</taxon>
        <taxon>Dikarya</taxon>
        <taxon>Basidiomycota</taxon>
        <taxon>Agaricomycotina</taxon>
        <taxon>Agaricomycetes</taxon>
        <taxon>Agaricomycetidae</taxon>
        <taxon>Agaricales</taxon>
        <taxon>Marasmiineae</taxon>
        <taxon>Omphalotaceae</taxon>
        <taxon>Gymnopus</taxon>
    </lineage>
</organism>
<reference evidence="1" key="1">
    <citation type="journal article" date="2019" name="Environ. Microbiol.">
        <title>Fungal ecological strategies reflected in gene transcription - a case study of two litter decomposers.</title>
        <authorList>
            <person name="Barbi F."/>
            <person name="Kohler A."/>
            <person name="Barry K."/>
            <person name="Baskaran P."/>
            <person name="Daum C."/>
            <person name="Fauchery L."/>
            <person name="Ihrmark K."/>
            <person name="Kuo A."/>
            <person name="LaButti K."/>
            <person name="Lipzen A."/>
            <person name="Morin E."/>
            <person name="Grigoriev I.V."/>
            <person name="Henrissat B."/>
            <person name="Lindahl B."/>
            <person name="Martin F."/>
        </authorList>
    </citation>
    <scope>NUCLEOTIDE SEQUENCE</scope>
    <source>
        <strain evidence="1">JB14</strain>
    </source>
</reference>
<gene>
    <name evidence="1" type="ORF">BT96DRAFT_890365</name>
</gene>
<dbReference type="Proteomes" id="UP000799118">
    <property type="component" value="Unassembled WGS sequence"/>
</dbReference>